<dbReference type="InterPro" id="IPR051536">
    <property type="entry name" value="UDG_Type-4/5"/>
</dbReference>
<keyword evidence="9" id="KW-0408">Iron</keyword>
<dbReference type="InterPro" id="IPR036895">
    <property type="entry name" value="Uracil-DNA_glycosylase-like_sf"/>
</dbReference>
<evidence type="ECO:0000256" key="7">
    <source>
        <dbReference type="ARBA" id="ARBA00022763"/>
    </source>
</evidence>
<evidence type="ECO:0000259" key="12">
    <source>
        <dbReference type="SMART" id="SM00986"/>
    </source>
</evidence>
<evidence type="ECO:0000256" key="4">
    <source>
        <dbReference type="ARBA" id="ARBA00019403"/>
    </source>
</evidence>
<sequence length="167" mass="18949">MKRLVIGRGSVFADLLIIGEAPGAQEDLEGKPYVGKSGKLLNELLIKAGIDHKKDVYFCNVIKCRPPNNRKPTDREINIHKPWLLQQIKLVDPKVILLTGSTAMRAILEVKDPISNLRGQWIKKDGREIMVIFHPSYLLRFPSKEINKPYHLTLKDLENVSGKLYAV</sequence>
<dbReference type="InterPro" id="IPR005122">
    <property type="entry name" value="Uracil-DNA_glycosylase-like"/>
</dbReference>
<evidence type="ECO:0000313" key="14">
    <source>
        <dbReference type="Proteomes" id="UP000030598"/>
    </source>
</evidence>
<dbReference type="Gene3D" id="3.40.470.10">
    <property type="entry name" value="Uracil-DNA glycosylase-like domain"/>
    <property type="match status" value="1"/>
</dbReference>
<comment type="caution">
    <text evidence="13">The sequence shown here is derived from an EMBL/GenBank/DDBJ whole genome shotgun (WGS) entry which is preliminary data.</text>
</comment>
<dbReference type="SMART" id="SM00987">
    <property type="entry name" value="UreE_C"/>
    <property type="match status" value="1"/>
</dbReference>
<name>A0A0A1ZDN0_PROMR</name>
<gene>
    <name evidence="13" type="ORF">EU91_0699</name>
</gene>
<dbReference type="Proteomes" id="UP000030598">
    <property type="component" value="Unassembled WGS sequence"/>
</dbReference>
<dbReference type="eggNOG" id="COG1573">
    <property type="taxonomic scope" value="Bacteria"/>
</dbReference>
<organism evidence="13 14">
    <name type="scientific">Prochlorococcus marinus str. GP2</name>
    <dbReference type="NCBI Taxonomy" id="59925"/>
    <lineage>
        <taxon>Bacteria</taxon>
        <taxon>Bacillati</taxon>
        <taxon>Cyanobacteriota</taxon>
        <taxon>Cyanophyceae</taxon>
        <taxon>Synechococcales</taxon>
        <taxon>Prochlorococcaceae</taxon>
        <taxon>Prochlorococcus</taxon>
    </lineage>
</organism>
<dbReference type="OrthoDB" id="5290748at2"/>
<keyword evidence="10" id="KW-0411">Iron-sulfur</keyword>
<evidence type="ECO:0000256" key="1">
    <source>
        <dbReference type="ARBA" id="ARBA00001400"/>
    </source>
</evidence>
<dbReference type="GO" id="GO:0051539">
    <property type="term" value="F:4 iron, 4 sulfur cluster binding"/>
    <property type="evidence" value="ECO:0007669"/>
    <property type="project" value="UniProtKB-KW"/>
</dbReference>
<evidence type="ECO:0000256" key="3">
    <source>
        <dbReference type="ARBA" id="ARBA00012030"/>
    </source>
</evidence>
<dbReference type="GO" id="GO:0046872">
    <property type="term" value="F:metal ion binding"/>
    <property type="evidence" value="ECO:0007669"/>
    <property type="project" value="UniProtKB-KW"/>
</dbReference>
<dbReference type="GO" id="GO:0004844">
    <property type="term" value="F:uracil DNA N-glycosylase activity"/>
    <property type="evidence" value="ECO:0007669"/>
    <property type="project" value="UniProtKB-EC"/>
</dbReference>
<evidence type="ECO:0000256" key="8">
    <source>
        <dbReference type="ARBA" id="ARBA00022801"/>
    </source>
</evidence>
<keyword evidence="11" id="KW-0234">DNA repair</keyword>
<dbReference type="InterPro" id="IPR005273">
    <property type="entry name" value="Ura-DNA_glyco_family4"/>
</dbReference>
<reference evidence="14" key="1">
    <citation type="journal article" date="2014" name="Sci. Data">
        <title>Genomes of diverse isolates of the marine cyanobacterium Prochlorococcus.</title>
        <authorList>
            <person name="Biller S."/>
            <person name="Berube P."/>
            <person name="Thompson J."/>
            <person name="Kelly L."/>
            <person name="Roggensack S."/>
            <person name="Awad L."/>
            <person name="Roache-Johnson K."/>
            <person name="Ding H."/>
            <person name="Giovannoni S.J."/>
            <person name="Moore L.R."/>
            <person name="Chisholm S.W."/>
        </authorList>
    </citation>
    <scope>NUCLEOTIDE SEQUENCE [LARGE SCALE GENOMIC DNA]</scope>
    <source>
        <strain evidence="14">GP2</strain>
    </source>
</reference>
<dbReference type="SUPFAM" id="SSF52141">
    <property type="entry name" value="Uracil-DNA glycosylase-like"/>
    <property type="match status" value="1"/>
</dbReference>
<evidence type="ECO:0000256" key="6">
    <source>
        <dbReference type="ARBA" id="ARBA00022723"/>
    </source>
</evidence>
<dbReference type="EC" id="3.2.2.27" evidence="3"/>
<dbReference type="PANTHER" id="PTHR33693:SF1">
    <property type="entry name" value="TYPE-4 URACIL-DNA GLYCOSYLASE"/>
    <property type="match status" value="1"/>
</dbReference>
<keyword evidence="8" id="KW-0378">Hydrolase</keyword>
<dbReference type="PANTHER" id="PTHR33693">
    <property type="entry name" value="TYPE-5 URACIL-DNA GLYCOSYLASE"/>
    <property type="match status" value="1"/>
</dbReference>
<dbReference type="SMART" id="SM00986">
    <property type="entry name" value="UDG"/>
    <property type="match status" value="1"/>
</dbReference>
<feature type="domain" description="Uracil-DNA glycosylase-like" evidence="12">
    <location>
        <begin position="6"/>
        <end position="158"/>
    </location>
</feature>
<dbReference type="EMBL" id="JNAH01000004">
    <property type="protein sequence ID" value="KGF87667.1"/>
    <property type="molecule type" value="Genomic_DNA"/>
</dbReference>
<comment type="catalytic activity">
    <reaction evidence="1">
        <text>Hydrolyzes single-stranded DNA or mismatched double-stranded DNA and polynucleotides, releasing free uracil.</text>
        <dbReference type="EC" id="3.2.2.27"/>
    </reaction>
</comment>
<comment type="similarity">
    <text evidence="2">Belongs to the uracil-DNA glycosylase (UDG) superfamily. Type 4 (UDGa) family.</text>
</comment>
<dbReference type="STRING" id="59925.EU91_0699"/>
<dbReference type="GO" id="GO:0006281">
    <property type="term" value="P:DNA repair"/>
    <property type="evidence" value="ECO:0007669"/>
    <property type="project" value="UniProtKB-KW"/>
</dbReference>
<evidence type="ECO:0000256" key="10">
    <source>
        <dbReference type="ARBA" id="ARBA00023014"/>
    </source>
</evidence>
<dbReference type="Pfam" id="PF03167">
    <property type="entry name" value="UDG"/>
    <property type="match status" value="1"/>
</dbReference>
<dbReference type="CDD" id="cd10030">
    <property type="entry name" value="UDG-F4_TTUDGA_SPO1dp_like"/>
    <property type="match status" value="1"/>
</dbReference>
<keyword evidence="6" id="KW-0479">Metal-binding</keyword>
<dbReference type="AlphaFoldDB" id="A0A0A1ZDN0"/>
<dbReference type="RefSeq" id="WP_032524232.1">
    <property type="nucleotide sequence ID" value="NZ_CP138934.1"/>
</dbReference>
<evidence type="ECO:0000256" key="2">
    <source>
        <dbReference type="ARBA" id="ARBA00006521"/>
    </source>
</evidence>
<accession>A0A0A1ZDN0</accession>
<keyword evidence="7" id="KW-0227">DNA damage</keyword>
<proteinExistence type="inferred from homology"/>
<evidence type="ECO:0000313" key="13">
    <source>
        <dbReference type="EMBL" id="KGF87667.1"/>
    </source>
</evidence>
<evidence type="ECO:0000256" key="11">
    <source>
        <dbReference type="ARBA" id="ARBA00023204"/>
    </source>
</evidence>
<keyword evidence="5" id="KW-0004">4Fe-4S</keyword>
<evidence type="ECO:0000256" key="5">
    <source>
        <dbReference type="ARBA" id="ARBA00022485"/>
    </source>
</evidence>
<evidence type="ECO:0000256" key="9">
    <source>
        <dbReference type="ARBA" id="ARBA00023004"/>
    </source>
</evidence>
<protein>
    <recommendedName>
        <fullName evidence="4">Type-4 uracil-DNA glycosylase</fullName>
        <ecNumber evidence="3">3.2.2.27</ecNumber>
    </recommendedName>
</protein>
<dbReference type="NCBIfam" id="TIGR00758">
    <property type="entry name" value="UDG_fam4"/>
    <property type="match status" value="1"/>
</dbReference>